<name>A0A3S3NL48_9MAGN</name>
<evidence type="ECO:0000256" key="3">
    <source>
        <dbReference type="ARBA" id="ARBA00022679"/>
    </source>
</evidence>
<evidence type="ECO:0000256" key="11">
    <source>
        <dbReference type="SAM" id="Phobius"/>
    </source>
</evidence>
<dbReference type="Gene3D" id="3.90.550.10">
    <property type="entry name" value="Spore Coat Polysaccharide Biosynthesis Protein SpsA, Chain A"/>
    <property type="match status" value="1"/>
</dbReference>
<dbReference type="AlphaFoldDB" id="A0A3S3NL48"/>
<evidence type="ECO:0000256" key="1">
    <source>
        <dbReference type="ARBA" id="ARBA00004127"/>
    </source>
</evidence>
<keyword evidence="7" id="KW-0961">Cell wall biogenesis/degradation</keyword>
<feature type="active site" evidence="8">
    <location>
        <position position="420"/>
    </location>
</feature>
<feature type="binding site" evidence="10">
    <location>
        <position position="300"/>
    </location>
    <ligand>
        <name>Mn(2+)</name>
        <dbReference type="ChEBI" id="CHEBI:29035"/>
    </ligand>
</feature>
<feature type="active site" evidence="8">
    <location>
        <position position="132"/>
    </location>
</feature>
<feature type="binding site" evidence="10">
    <location>
        <position position="276"/>
    </location>
    <ligand>
        <name>Mn(2+)</name>
        <dbReference type="ChEBI" id="CHEBI:29035"/>
    </ligand>
</feature>
<dbReference type="Pfam" id="PF03552">
    <property type="entry name" value="Cellulose_synt"/>
    <property type="match status" value="2"/>
</dbReference>
<dbReference type="GO" id="GO:0071555">
    <property type="term" value="P:cell wall organization"/>
    <property type="evidence" value="ECO:0007669"/>
    <property type="project" value="UniProtKB-KW"/>
</dbReference>
<accession>A0A3S3NL48</accession>
<dbReference type="PANTHER" id="PTHR13301">
    <property type="entry name" value="X-BOX TRANSCRIPTION FACTOR-RELATED"/>
    <property type="match status" value="1"/>
</dbReference>
<keyword evidence="2" id="KW-0328">Glycosyltransferase</keyword>
<comment type="subcellular location">
    <subcellularLocation>
        <location evidence="1">Endomembrane system</location>
        <topology evidence="1">Multi-pass membrane protein</topology>
    </subcellularLocation>
</comment>
<feature type="transmembrane region" description="Helical" evidence="11">
    <location>
        <begin position="498"/>
        <end position="517"/>
    </location>
</feature>
<dbReference type="Proteomes" id="UP000283530">
    <property type="component" value="Unassembled WGS sequence"/>
</dbReference>
<evidence type="ECO:0000313" key="13">
    <source>
        <dbReference type="Proteomes" id="UP000283530"/>
    </source>
</evidence>
<dbReference type="SUPFAM" id="SSF53448">
    <property type="entry name" value="Nucleotide-diphospho-sugar transferases"/>
    <property type="match status" value="1"/>
</dbReference>
<feature type="transmembrane region" description="Helical" evidence="11">
    <location>
        <begin position="20"/>
        <end position="37"/>
    </location>
</feature>
<gene>
    <name evidence="12" type="ORF">CKAN_01061600</name>
</gene>
<feature type="binding site" evidence="9">
    <location>
        <position position="132"/>
    </location>
    <ligand>
        <name>UDP-alpha-D-glucose</name>
        <dbReference type="ChEBI" id="CHEBI:58885"/>
    </ligand>
</feature>
<evidence type="ECO:0000256" key="7">
    <source>
        <dbReference type="ARBA" id="ARBA00023316"/>
    </source>
</evidence>
<organism evidence="12 13">
    <name type="scientific">Cinnamomum micranthum f. kanehirae</name>
    <dbReference type="NCBI Taxonomy" id="337451"/>
    <lineage>
        <taxon>Eukaryota</taxon>
        <taxon>Viridiplantae</taxon>
        <taxon>Streptophyta</taxon>
        <taxon>Embryophyta</taxon>
        <taxon>Tracheophyta</taxon>
        <taxon>Spermatophyta</taxon>
        <taxon>Magnoliopsida</taxon>
        <taxon>Magnoliidae</taxon>
        <taxon>Laurales</taxon>
        <taxon>Lauraceae</taxon>
        <taxon>Cinnamomum</taxon>
    </lineage>
</organism>
<keyword evidence="13" id="KW-1185">Reference proteome</keyword>
<evidence type="ECO:0000256" key="6">
    <source>
        <dbReference type="ARBA" id="ARBA00023136"/>
    </source>
</evidence>
<evidence type="ECO:0000256" key="9">
    <source>
        <dbReference type="PIRSR" id="PIRSR605150-2"/>
    </source>
</evidence>
<reference evidence="12 13" key="1">
    <citation type="journal article" date="2019" name="Nat. Plants">
        <title>Stout camphor tree genome fills gaps in understanding of flowering plant genome evolution.</title>
        <authorList>
            <person name="Chaw S.M."/>
            <person name="Liu Y.C."/>
            <person name="Wu Y.W."/>
            <person name="Wang H.Y."/>
            <person name="Lin C.I."/>
            <person name="Wu C.S."/>
            <person name="Ke H.M."/>
            <person name="Chang L.Y."/>
            <person name="Hsu C.Y."/>
            <person name="Yang H.T."/>
            <person name="Sudianto E."/>
            <person name="Hsu M.H."/>
            <person name="Wu K.P."/>
            <person name="Wang L.N."/>
            <person name="Leebens-Mack J.H."/>
            <person name="Tsai I.J."/>
        </authorList>
    </citation>
    <scope>NUCLEOTIDE SEQUENCE [LARGE SCALE GENOMIC DNA]</scope>
    <source>
        <strain evidence="13">cv. Chaw 1501</strain>
        <tissue evidence="12">Young leaves</tissue>
    </source>
</reference>
<keyword evidence="6 11" id="KW-0472">Membrane</keyword>
<evidence type="ECO:0000313" key="12">
    <source>
        <dbReference type="EMBL" id="RWR81911.1"/>
    </source>
</evidence>
<keyword evidence="3" id="KW-0808">Transferase</keyword>
<dbReference type="STRING" id="337451.A0A3S3NL48"/>
<feature type="transmembrane region" description="Helical" evidence="11">
    <location>
        <begin position="656"/>
        <end position="677"/>
    </location>
</feature>
<dbReference type="OrthoDB" id="1929172at2759"/>
<evidence type="ECO:0000256" key="4">
    <source>
        <dbReference type="ARBA" id="ARBA00022692"/>
    </source>
</evidence>
<keyword evidence="4 11" id="KW-0812">Transmembrane</keyword>
<dbReference type="GO" id="GO:0016020">
    <property type="term" value="C:membrane"/>
    <property type="evidence" value="ECO:0007669"/>
    <property type="project" value="InterPro"/>
</dbReference>
<comment type="caution">
    <text evidence="12">The sequence shown here is derived from an EMBL/GenBank/DDBJ whole genome shotgun (WGS) entry which is preliminary data.</text>
</comment>
<feature type="transmembrane region" description="Helical" evidence="11">
    <location>
        <begin position="689"/>
        <end position="707"/>
    </location>
</feature>
<evidence type="ECO:0000256" key="8">
    <source>
        <dbReference type="PIRSR" id="PIRSR605150-1"/>
    </source>
</evidence>
<evidence type="ECO:0000256" key="5">
    <source>
        <dbReference type="ARBA" id="ARBA00022989"/>
    </source>
</evidence>
<proteinExistence type="predicted"/>
<evidence type="ECO:0000256" key="10">
    <source>
        <dbReference type="PIRSR" id="PIRSR605150-3"/>
    </source>
</evidence>
<dbReference type="EMBL" id="QPKB01000004">
    <property type="protein sequence ID" value="RWR81911.1"/>
    <property type="molecule type" value="Genomic_DNA"/>
</dbReference>
<dbReference type="GO" id="GO:0030244">
    <property type="term" value="P:cellulose biosynthetic process"/>
    <property type="evidence" value="ECO:0007669"/>
    <property type="project" value="InterPro"/>
</dbReference>
<dbReference type="GO" id="GO:0016760">
    <property type="term" value="F:cellulose synthase (UDP-forming) activity"/>
    <property type="evidence" value="ECO:0007669"/>
    <property type="project" value="InterPro"/>
</dbReference>
<dbReference type="InterPro" id="IPR005150">
    <property type="entry name" value="Cellulose_synth"/>
</dbReference>
<evidence type="ECO:0000256" key="2">
    <source>
        <dbReference type="ARBA" id="ARBA00022676"/>
    </source>
</evidence>
<feature type="transmembrane region" description="Helical" evidence="11">
    <location>
        <begin position="529"/>
        <end position="546"/>
    </location>
</feature>
<keyword evidence="5 11" id="KW-1133">Transmembrane helix</keyword>
<protein>
    <submittedName>
        <fullName evidence="12">Cellulose synthase-like protein E6 isoform X1</fullName>
    </submittedName>
</protein>
<dbReference type="GO" id="GO:0012505">
    <property type="term" value="C:endomembrane system"/>
    <property type="evidence" value="ECO:0007669"/>
    <property type="project" value="UniProtKB-SubCell"/>
</dbReference>
<feature type="binding site" evidence="9">
    <location>
        <position position="103"/>
    </location>
    <ligand>
        <name>UDP-alpha-D-glucose</name>
        <dbReference type="ChEBI" id="CHEBI:58885"/>
    </ligand>
</feature>
<dbReference type="InterPro" id="IPR029044">
    <property type="entry name" value="Nucleotide-diphossugar_trans"/>
</dbReference>
<feature type="transmembrane region" description="Helical" evidence="11">
    <location>
        <begin position="566"/>
        <end position="583"/>
    </location>
</feature>
<sequence>MASPNYRLFTPHQAPGRALFKLYSSLFAAGIFSVLYYRLTHIPADHRLLWLLLSLAELWFAVMWLFQQSFRWNPTDHVTHPERLPPNLPHVDVMVCTADPDREPPALVANTLLSLMAYDYDVSKLAFYLSDDGGSELTFHAAYQASIFARHWLPFCRKYNVEPRAPQAFFFSSENSVADTGSGTFRQDYNLVKENFEEMQDRICSAVETGKVPEETRRQHKGFNEWKTKLRPRDHQPIVEVLLRGTGGDRDAEGKPMPTLVYVSREKRPAHPHNFKAGALNALNRVSAVMSNAPFILNVDCDMYSNNSQTLHHTMCFFLDPKESHRIAFVQFPQCFGGLTPNDLYATSAIRCTEVEFHGMNTYNGPVYCGTGAIHRRESLNGRIFTPDFRPKWDEKPAYGENDKWSEFEMGLMYGCPVEDLFTGLALHSRGWQSVCFSPQKRAFLGLSPRNTNDTLIQYKRWAAGMLEVFLSHLCPFTHGIGRLKWGQIMCYSFYTLWALWSLPILCYALLPALAMANGISLFPKASDPWFKVFAFLGIASHAYSLGELLWIKGTVKMWLNETRMWMIRGVSSFLMSVVVTILKSLGISDSGFEITSKVIDDDAVKRYKQEVMEFAVASPMFVPPTTLSLLNLYCFLRSTVLMIVQGEPSVLDHMALQLILSGFISLVSLPLYEALFFRRDKGRMPTSITAYSILLAFALLYLLSPFI</sequence>
<feature type="transmembrane region" description="Helical" evidence="11">
    <location>
        <begin position="49"/>
        <end position="66"/>
    </location>
</feature>